<evidence type="ECO:0000313" key="1">
    <source>
        <dbReference type="EMBL" id="JAH19073.1"/>
    </source>
</evidence>
<reference evidence="1" key="1">
    <citation type="submission" date="2014-11" db="EMBL/GenBank/DDBJ databases">
        <authorList>
            <person name="Amaro Gonzalez C."/>
        </authorList>
    </citation>
    <scope>NUCLEOTIDE SEQUENCE</scope>
</reference>
<protein>
    <submittedName>
        <fullName evidence="1">Uncharacterized protein</fullName>
    </submittedName>
</protein>
<organism evidence="1">
    <name type="scientific">Anguilla anguilla</name>
    <name type="common">European freshwater eel</name>
    <name type="synonym">Muraena anguilla</name>
    <dbReference type="NCBI Taxonomy" id="7936"/>
    <lineage>
        <taxon>Eukaryota</taxon>
        <taxon>Metazoa</taxon>
        <taxon>Chordata</taxon>
        <taxon>Craniata</taxon>
        <taxon>Vertebrata</taxon>
        <taxon>Euteleostomi</taxon>
        <taxon>Actinopterygii</taxon>
        <taxon>Neopterygii</taxon>
        <taxon>Teleostei</taxon>
        <taxon>Anguilliformes</taxon>
        <taxon>Anguillidae</taxon>
        <taxon>Anguilla</taxon>
    </lineage>
</organism>
<sequence>MVSQTGVREGIMEERSTTISKNISPLPHLYFQQ</sequence>
<name>A0A0E9QSH8_ANGAN</name>
<dbReference type="EMBL" id="GBXM01089504">
    <property type="protein sequence ID" value="JAH19073.1"/>
    <property type="molecule type" value="Transcribed_RNA"/>
</dbReference>
<dbReference type="AlphaFoldDB" id="A0A0E9QSH8"/>
<accession>A0A0E9QSH8</accession>
<reference evidence="1" key="2">
    <citation type="journal article" date="2015" name="Fish Shellfish Immunol.">
        <title>Early steps in the European eel (Anguilla anguilla)-Vibrio vulnificus interaction in the gills: Role of the RtxA13 toxin.</title>
        <authorList>
            <person name="Callol A."/>
            <person name="Pajuelo D."/>
            <person name="Ebbesson L."/>
            <person name="Teles M."/>
            <person name="MacKenzie S."/>
            <person name="Amaro C."/>
        </authorList>
    </citation>
    <scope>NUCLEOTIDE SEQUENCE</scope>
</reference>
<proteinExistence type="predicted"/>